<dbReference type="PANTHER" id="PTHR42825:SF2">
    <property type="entry name" value="BRANCHED-CHAIN-AMINO-ACID AMINOTRANSFERASE 3, CHLOROPLASTIC-RELATED"/>
    <property type="match status" value="1"/>
</dbReference>
<name>A0A1Y1Z4N1_9FUNG</name>
<dbReference type="CDD" id="cd01557">
    <property type="entry name" value="BCAT_beta_family"/>
    <property type="match status" value="1"/>
</dbReference>
<dbReference type="SUPFAM" id="SSF56752">
    <property type="entry name" value="D-aminoacid aminotransferase-like PLP-dependent enzymes"/>
    <property type="match status" value="1"/>
</dbReference>
<comment type="cofactor">
    <cofactor evidence="1">
        <name>pyridoxal 5'-phosphate</name>
        <dbReference type="ChEBI" id="CHEBI:597326"/>
    </cofactor>
</comment>
<dbReference type="InterPro" id="IPR005786">
    <property type="entry name" value="B_amino_transII"/>
</dbReference>
<dbReference type="Gene3D" id="3.20.10.10">
    <property type="entry name" value="D-amino Acid Aminotransferase, subunit A, domain 2"/>
    <property type="match status" value="1"/>
</dbReference>
<keyword evidence="5" id="KW-0663">Pyridoxal phosphate</keyword>
<reference evidence="7 8" key="1">
    <citation type="submission" date="2016-07" db="EMBL/GenBank/DDBJ databases">
        <title>Pervasive Adenine N6-methylation of Active Genes in Fungi.</title>
        <authorList>
            <consortium name="DOE Joint Genome Institute"/>
            <person name="Mondo S.J."/>
            <person name="Dannebaum R.O."/>
            <person name="Kuo R.C."/>
            <person name="Labutti K."/>
            <person name="Haridas S."/>
            <person name="Kuo A."/>
            <person name="Salamov A."/>
            <person name="Ahrendt S.R."/>
            <person name="Lipzen A."/>
            <person name="Sullivan W."/>
            <person name="Andreopoulos W.B."/>
            <person name="Clum A."/>
            <person name="Lindquist E."/>
            <person name="Daum C."/>
            <person name="Ramamoorthy G.K."/>
            <person name="Gryganskyi A."/>
            <person name="Culley D."/>
            <person name="Magnuson J.K."/>
            <person name="James T.Y."/>
            <person name="O'Malley M.A."/>
            <person name="Stajich J.E."/>
            <person name="Spatafora J.W."/>
            <person name="Visel A."/>
            <person name="Grigoriev I.V."/>
        </authorList>
    </citation>
    <scope>NUCLEOTIDE SEQUENCE [LARGE SCALE GENOMIC DNA]</scope>
    <source>
        <strain evidence="7 8">CBS 931.73</strain>
    </source>
</reference>
<gene>
    <name evidence="7" type="ORF">K493DRAFT_345131</name>
</gene>
<dbReference type="Gene3D" id="3.30.470.10">
    <property type="match status" value="1"/>
</dbReference>
<accession>A0A1Y1Z4N1</accession>
<evidence type="ECO:0000313" key="8">
    <source>
        <dbReference type="Proteomes" id="UP000193498"/>
    </source>
</evidence>
<dbReference type="NCBIfam" id="TIGR01123">
    <property type="entry name" value="ilvE_II"/>
    <property type="match status" value="1"/>
</dbReference>
<comment type="similarity">
    <text evidence="2">Belongs to the class-IV pyridoxal-phosphate-dependent aminotransferase family.</text>
</comment>
<dbReference type="AlphaFoldDB" id="A0A1Y1Z4N1"/>
<evidence type="ECO:0000256" key="1">
    <source>
        <dbReference type="ARBA" id="ARBA00001933"/>
    </source>
</evidence>
<comment type="caution">
    <text evidence="7">The sequence shown here is derived from an EMBL/GenBank/DDBJ whole genome shotgun (WGS) entry which is preliminary data.</text>
</comment>
<keyword evidence="8" id="KW-1185">Reference proteome</keyword>
<dbReference type="STRING" id="1314790.A0A1Y1Z4N1"/>
<dbReference type="GO" id="GO:0009081">
    <property type="term" value="P:branched-chain amino acid metabolic process"/>
    <property type="evidence" value="ECO:0007669"/>
    <property type="project" value="InterPro"/>
</dbReference>
<dbReference type="InterPro" id="IPR033939">
    <property type="entry name" value="BCAT_family"/>
</dbReference>
<protein>
    <submittedName>
        <fullName evidence="7">Branched-chain amino acid aminotransferase</fullName>
    </submittedName>
</protein>
<sequence>MAVEELNQANEVVDLDWANLDFSYRPTRCHVKYIWRNGEWCQGESVFEPYITLHIAATALHYGQECFEGLKAFRGKDGKVRIFRAKANAERMQHSAKATTMQAPSVDMFVEAVERVVKENIAYVPPFGCGGSLYIRPLLIGSGPQVGIRPAEEYTFIVFCVPVGDYYKGGIKPVPAFVVEDFDRTAPQGVGSAKVGGNYAPCIISNIEAYKQGFPITLFLDAKSHSYVEEFATSNFVAITHDDSDGEKFTLVTPDSASILQSITRQSLCELAKSFGWRVEVRPVAFQEIEDGKFQEIAACGTAVVVTPIKTVVRGSKVIVTSEKEELDVGFQRLYQAVRDIQNGIIEDKLGWMTPREGI</sequence>
<evidence type="ECO:0000256" key="5">
    <source>
        <dbReference type="ARBA" id="ARBA00022898"/>
    </source>
</evidence>
<keyword evidence="3 7" id="KW-0032">Aminotransferase</keyword>
<dbReference type="PIRSF" id="PIRSF006468">
    <property type="entry name" value="BCAT1"/>
    <property type="match status" value="1"/>
</dbReference>
<dbReference type="PANTHER" id="PTHR42825">
    <property type="entry name" value="AMINO ACID AMINOTRANSFERASE"/>
    <property type="match status" value="1"/>
</dbReference>
<dbReference type="InterPro" id="IPR043132">
    <property type="entry name" value="BCAT-like_C"/>
</dbReference>
<evidence type="ECO:0000256" key="3">
    <source>
        <dbReference type="ARBA" id="ARBA00022576"/>
    </source>
</evidence>
<evidence type="ECO:0000313" key="7">
    <source>
        <dbReference type="EMBL" id="ORY05209.1"/>
    </source>
</evidence>
<dbReference type="OrthoDB" id="409992at2759"/>
<evidence type="ECO:0000256" key="2">
    <source>
        <dbReference type="ARBA" id="ARBA00009320"/>
    </source>
</evidence>
<proteinExistence type="inferred from homology"/>
<organism evidence="7 8">
    <name type="scientific">Basidiobolus meristosporus CBS 931.73</name>
    <dbReference type="NCBI Taxonomy" id="1314790"/>
    <lineage>
        <taxon>Eukaryota</taxon>
        <taxon>Fungi</taxon>
        <taxon>Fungi incertae sedis</taxon>
        <taxon>Zoopagomycota</taxon>
        <taxon>Entomophthoromycotina</taxon>
        <taxon>Basidiobolomycetes</taxon>
        <taxon>Basidiobolales</taxon>
        <taxon>Basidiobolaceae</taxon>
        <taxon>Basidiobolus</taxon>
    </lineage>
</organism>
<dbReference type="NCBIfam" id="NF009897">
    <property type="entry name" value="PRK13357.1"/>
    <property type="match status" value="1"/>
</dbReference>
<feature type="modified residue" description="N6-(pyridoxal phosphate)lysine" evidence="6">
    <location>
        <position position="194"/>
    </location>
</feature>
<dbReference type="InParanoid" id="A0A1Y1Z4N1"/>
<dbReference type="Pfam" id="PF01063">
    <property type="entry name" value="Aminotran_4"/>
    <property type="match status" value="1"/>
</dbReference>
<keyword evidence="4 7" id="KW-0808">Transferase</keyword>
<dbReference type="InterPro" id="IPR036038">
    <property type="entry name" value="Aminotransferase-like"/>
</dbReference>
<dbReference type="GO" id="GO:0004084">
    <property type="term" value="F:branched-chain-amino-acid transaminase activity"/>
    <property type="evidence" value="ECO:0007669"/>
    <property type="project" value="InterPro"/>
</dbReference>
<dbReference type="InterPro" id="IPR001544">
    <property type="entry name" value="Aminotrans_IV"/>
</dbReference>
<dbReference type="Proteomes" id="UP000193498">
    <property type="component" value="Unassembled WGS sequence"/>
</dbReference>
<evidence type="ECO:0000256" key="4">
    <source>
        <dbReference type="ARBA" id="ARBA00022679"/>
    </source>
</evidence>
<dbReference type="EMBL" id="MCFE01000027">
    <property type="protein sequence ID" value="ORY05209.1"/>
    <property type="molecule type" value="Genomic_DNA"/>
</dbReference>
<dbReference type="FunFam" id="3.30.470.10:FF:000004">
    <property type="entry name" value="Branched-chain-amino-acid aminotransferase"/>
    <property type="match status" value="1"/>
</dbReference>
<evidence type="ECO:0000256" key="6">
    <source>
        <dbReference type="PIRSR" id="PIRSR006468-1"/>
    </source>
</evidence>
<dbReference type="InterPro" id="IPR043131">
    <property type="entry name" value="BCAT-like_N"/>
</dbReference>